<feature type="region of interest" description="Disordered" evidence="15">
    <location>
        <begin position="449"/>
        <end position="469"/>
    </location>
</feature>
<protein>
    <recommendedName>
        <fullName evidence="3">histidine kinase</fullName>
        <ecNumber evidence="3">2.7.13.3</ecNumber>
    </recommendedName>
</protein>
<evidence type="ECO:0000256" key="6">
    <source>
        <dbReference type="ARBA" id="ARBA00022553"/>
    </source>
</evidence>
<dbReference type="Pfam" id="PF00512">
    <property type="entry name" value="HisKA"/>
    <property type="match status" value="1"/>
</dbReference>
<dbReference type="NCBIfam" id="TIGR02966">
    <property type="entry name" value="phoR_proteo"/>
    <property type="match status" value="1"/>
</dbReference>
<dbReference type="PRINTS" id="PR00344">
    <property type="entry name" value="BCTRLSENSOR"/>
</dbReference>
<evidence type="ECO:0000259" key="17">
    <source>
        <dbReference type="PROSITE" id="PS50109"/>
    </source>
</evidence>
<keyword evidence="19" id="KW-1185">Reference proteome</keyword>
<dbReference type="InterPro" id="IPR005467">
    <property type="entry name" value="His_kinase_dom"/>
</dbReference>
<name>A0A8J2YWS5_9PROT</name>
<proteinExistence type="predicted"/>
<dbReference type="CDD" id="cd00082">
    <property type="entry name" value="HisKA"/>
    <property type="match status" value="1"/>
</dbReference>
<dbReference type="EC" id="2.7.13.3" evidence="3"/>
<dbReference type="AlphaFoldDB" id="A0A8J2YWS5"/>
<evidence type="ECO:0000256" key="5">
    <source>
        <dbReference type="ARBA" id="ARBA00022475"/>
    </source>
</evidence>
<dbReference type="SUPFAM" id="SSF55874">
    <property type="entry name" value="ATPase domain of HSP90 chaperone/DNA topoisomerase II/histidine kinase"/>
    <property type="match status" value="1"/>
</dbReference>
<evidence type="ECO:0000256" key="13">
    <source>
        <dbReference type="ARBA" id="ARBA00023012"/>
    </source>
</evidence>
<keyword evidence="12 16" id="KW-1133">Transmembrane helix</keyword>
<reference evidence="18" key="1">
    <citation type="journal article" date="2014" name="Int. J. Syst. Evol. Microbiol.">
        <title>Complete genome sequence of Corynebacterium casei LMG S-19264T (=DSM 44701T), isolated from a smear-ripened cheese.</title>
        <authorList>
            <consortium name="US DOE Joint Genome Institute (JGI-PGF)"/>
            <person name="Walter F."/>
            <person name="Albersmeier A."/>
            <person name="Kalinowski J."/>
            <person name="Ruckert C."/>
        </authorList>
    </citation>
    <scope>NUCLEOTIDE SEQUENCE</scope>
    <source>
        <strain evidence="18">CGMCC 1.15725</strain>
    </source>
</reference>
<organism evidence="18 19">
    <name type="scientific">Aliidongia dinghuensis</name>
    <dbReference type="NCBI Taxonomy" id="1867774"/>
    <lineage>
        <taxon>Bacteria</taxon>
        <taxon>Pseudomonadati</taxon>
        <taxon>Pseudomonadota</taxon>
        <taxon>Alphaproteobacteria</taxon>
        <taxon>Rhodospirillales</taxon>
        <taxon>Dongiaceae</taxon>
        <taxon>Aliidongia</taxon>
    </lineage>
</organism>
<evidence type="ECO:0000256" key="16">
    <source>
        <dbReference type="SAM" id="Phobius"/>
    </source>
</evidence>
<dbReference type="Gene3D" id="1.10.287.130">
    <property type="match status" value="1"/>
</dbReference>
<dbReference type="InterPro" id="IPR036890">
    <property type="entry name" value="HATPase_C_sf"/>
</dbReference>
<keyword evidence="10 18" id="KW-0418">Kinase</keyword>
<dbReference type="PROSITE" id="PS50109">
    <property type="entry name" value="HIS_KIN"/>
    <property type="match status" value="1"/>
</dbReference>
<dbReference type="GO" id="GO:0000155">
    <property type="term" value="F:phosphorelay sensor kinase activity"/>
    <property type="evidence" value="ECO:0007669"/>
    <property type="project" value="InterPro"/>
</dbReference>
<reference evidence="18" key="2">
    <citation type="submission" date="2020-09" db="EMBL/GenBank/DDBJ databases">
        <authorList>
            <person name="Sun Q."/>
            <person name="Zhou Y."/>
        </authorList>
    </citation>
    <scope>NUCLEOTIDE SEQUENCE</scope>
    <source>
        <strain evidence="18">CGMCC 1.15725</strain>
    </source>
</reference>
<dbReference type="GO" id="GO:0005524">
    <property type="term" value="F:ATP binding"/>
    <property type="evidence" value="ECO:0007669"/>
    <property type="project" value="UniProtKB-KW"/>
</dbReference>
<evidence type="ECO:0000256" key="9">
    <source>
        <dbReference type="ARBA" id="ARBA00022741"/>
    </source>
</evidence>
<evidence type="ECO:0000256" key="14">
    <source>
        <dbReference type="ARBA" id="ARBA00023136"/>
    </source>
</evidence>
<evidence type="ECO:0000313" key="18">
    <source>
        <dbReference type="EMBL" id="GGF33108.1"/>
    </source>
</evidence>
<dbReference type="InterPro" id="IPR004358">
    <property type="entry name" value="Sig_transdc_His_kin-like_C"/>
</dbReference>
<evidence type="ECO:0000256" key="3">
    <source>
        <dbReference type="ARBA" id="ARBA00012438"/>
    </source>
</evidence>
<keyword evidence="4" id="KW-0813">Transport</keyword>
<dbReference type="InterPro" id="IPR036097">
    <property type="entry name" value="HisK_dim/P_sf"/>
</dbReference>
<dbReference type="InterPro" id="IPR003594">
    <property type="entry name" value="HATPase_dom"/>
</dbReference>
<evidence type="ECO:0000256" key="2">
    <source>
        <dbReference type="ARBA" id="ARBA00004236"/>
    </source>
</evidence>
<dbReference type="Pfam" id="PF02518">
    <property type="entry name" value="HATPase_c"/>
    <property type="match status" value="1"/>
</dbReference>
<keyword evidence="7" id="KW-0808">Transferase</keyword>
<dbReference type="PANTHER" id="PTHR45453">
    <property type="entry name" value="PHOSPHATE REGULON SENSOR PROTEIN PHOR"/>
    <property type="match status" value="1"/>
</dbReference>
<feature type="transmembrane region" description="Helical" evidence="16">
    <location>
        <begin position="32"/>
        <end position="54"/>
    </location>
</feature>
<dbReference type="FunFam" id="3.30.565.10:FF:000006">
    <property type="entry name" value="Sensor histidine kinase WalK"/>
    <property type="match status" value="1"/>
</dbReference>
<dbReference type="InterPro" id="IPR014310">
    <property type="entry name" value="Sig_transdc_His_kinase_PhoR"/>
</dbReference>
<gene>
    <name evidence="18" type="ORF">GCM10011611_44190</name>
</gene>
<dbReference type="SUPFAM" id="SSF47384">
    <property type="entry name" value="Homodimeric domain of signal transducing histidine kinase"/>
    <property type="match status" value="1"/>
</dbReference>
<keyword evidence="13" id="KW-0902">Two-component regulatory system</keyword>
<evidence type="ECO:0000313" key="19">
    <source>
        <dbReference type="Proteomes" id="UP000646365"/>
    </source>
</evidence>
<dbReference type="InterPro" id="IPR003661">
    <property type="entry name" value="HisK_dim/P_dom"/>
</dbReference>
<dbReference type="GO" id="GO:0005886">
    <property type="term" value="C:plasma membrane"/>
    <property type="evidence" value="ECO:0007669"/>
    <property type="project" value="UniProtKB-SubCell"/>
</dbReference>
<dbReference type="PANTHER" id="PTHR45453:SF1">
    <property type="entry name" value="PHOSPHATE REGULON SENSOR PROTEIN PHOR"/>
    <property type="match status" value="1"/>
</dbReference>
<keyword evidence="6" id="KW-0597">Phosphoprotein</keyword>
<keyword evidence="5" id="KW-1003">Cell membrane</keyword>
<dbReference type="SMART" id="SM00387">
    <property type="entry name" value="HATPase_c"/>
    <property type="match status" value="1"/>
</dbReference>
<evidence type="ECO:0000256" key="12">
    <source>
        <dbReference type="ARBA" id="ARBA00022989"/>
    </source>
</evidence>
<evidence type="ECO:0000256" key="15">
    <source>
        <dbReference type="SAM" id="MobiDB-lite"/>
    </source>
</evidence>
<keyword evidence="14 16" id="KW-0472">Membrane</keyword>
<evidence type="ECO:0000256" key="4">
    <source>
        <dbReference type="ARBA" id="ARBA00022448"/>
    </source>
</evidence>
<dbReference type="GO" id="GO:0016036">
    <property type="term" value="P:cellular response to phosphate starvation"/>
    <property type="evidence" value="ECO:0007669"/>
    <property type="project" value="TreeGrafter"/>
</dbReference>
<dbReference type="Gene3D" id="3.30.565.10">
    <property type="entry name" value="Histidine kinase-like ATPase, C-terminal domain"/>
    <property type="match status" value="1"/>
</dbReference>
<comment type="catalytic activity">
    <reaction evidence="1">
        <text>ATP + protein L-histidine = ADP + protein N-phospho-L-histidine.</text>
        <dbReference type="EC" id="2.7.13.3"/>
    </reaction>
</comment>
<comment type="subcellular location">
    <subcellularLocation>
        <location evidence="2">Cell membrane</location>
    </subcellularLocation>
</comment>
<feature type="domain" description="Histidine kinase" evidence="17">
    <location>
        <begin position="230"/>
        <end position="451"/>
    </location>
</feature>
<evidence type="ECO:0000256" key="1">
    <source>
        <dbReference type="ARBA" id="ARBA00000085"/>
    </source>
</evidence>
<evidence type="ECO:0000256" key="11">
    <source>
        <dbReference type="ARBA" id="ARBA00022840"/>
    </source>
</evidence>
<sequence>MPFRRFVASIALMAGVVLLAFAALVIDGDLRIWPAVIAGILVIGCHALLLRAFLDGLARLRAGVEEILVDPERAVPVVRSSSPAVNELWLAIMRLTRVWRQRISGLEIELAGSNTVLAALPDPLILVNERREVVRQNAAAKALFGDHVLRRDLAVALRQPPLLAAVDAVVAGGSGRLVEFELSSPVERHMTARIDPLPARTEDGVILLVSLHDLTSAKRAEQMRADFVANASHELRTPLSTLVGFIETLQGPAADDEEARVKFLAIMQQQASRMARLVEDLLSLSRIEMNEHQPPTTPIEVVTVLRHVAQTLELKAAARGMTIDFDVADERVRAVGDADELAQLFQNLIDNAIKYARPNTPITLGVGPSRRVKEGVAIKVRDRGEGIPRNHLPRLTERFYRVDTARSREMGGTGLGLAIVKHIINRHRGQLEIDSEIGEGTTFTVHLRSSIPGPATAPGSKADDKRAAG</sequence>
<dbReference type="Gene3D" id="3.30.450.20">
    <property type="entry name" value="PAS domain"/>
    <property type="match status" value="1"/>
</dbReference>
<keyword evidence="11" id="KW-0067">ATP-binding</keyword>
<dbReference type="SMART" id="SM00388">
    <property type="entry name" value="HisKA"/>
    <property type="match status" value="1"/>
</dbReference>
<evidence type="ECO:0000256" key="10">
    <source>
        <dbReference type="ARBA" id="ARBA00022777"/>
    </source>
</evidence>
<dbReference type="GO" id="GO:0004721">
    <property type="term" value="F:phosphoprotein phosphatase activity"/>
    <property type="evidence" value="ECO:0007669"/>
    <property type="project" value="TreeGrafter"/>
</dbReference>
<dbReference type="FunFam" id="1.10.287.130:FF:000008">
    <property type="entry name" value="Two-component sensor histidine kinase"/>
    <property type="match status" value="1"/>
</dbReference>
<dbReference type="InterPro" id="IPR050351">
    <property type="entry name" value="BphY/WalK/GraS-like"/>
</dbReference>
<keyword evidence="8 16" id="KW-0812">Transmembrane</keyword>
<dbReference type="EMBL" id="BMJQ01000012">
    <property type="protein sequence ID" value="GGF33108.1"/>
    <property type="molecule type" value="Genomic_DNA"/>
</dbReference>
<evidence type="ECO:0000256" key="8">
    <source>
        <dbReference type="ARBA" id="ARBA00022692"/>
    </source>
</evidence>
<comment type="caution">
    <text evidence="18">The sequence shown here is derived from an EMBL/GenBank/DDBJ whole genome shotgun (WGS) entry which is preliminary data.</text>
</comment>
<dbReference type="RefSeq" id="WP_189049837.1">
    <property type="nucleotide sequence ID" value="NZ_BMJQ01000012.1"/>
</dbReference>
<dbReference type="Proteomes" id="UP000646365">
    <property type="component" value="Unassembled WGS sequence"/>
</dbReference>
<keyword evidence="9" id="KW-0547">Nucleotide-binding</keyword>
<accession>A0A8J2YWS5</accession>
<evidence type="ECO:0000256" key="7">
    <source>
        <dbReference type="ARBA" id="ARBA00022679"/>
    </source>
</evidence>